<name>A0A9P8XZR6_9PEZI</name>
<evidence type="ECO:0000256" key="1">
    <source>
        <dbReference type="ARBA" id="ARBA00023002"/>
    </source>
</evidence>
<dbReference type="OrthoDB" id="74360at2759"/>
<dbReference type="Pfam" id="PF07992">
    <property type="entry name" value="Pyr_redox_2"/>
    <property type="match status" value="1"/>
</dbReference>
<dbReference type="Proteomes" id="UP000756346">
    <property type="component" value="Unassembled WGS sequence"/>
</dbReference>
<dbReference type="InterPro" id="IPR023753">
    <property type="entry name" value="FAD/NAD-binding_dom"/>
</dbReference>
<protein>
    <recommendedName>
        <fullName evidence="2">FAD/NAD(P)-binding domain-containing protein</fullName>
    </recommendedName>
</protein>
<dbReference type="PANTHER" id="PTHR43539:SF68">
    <property type="entry name" value="FLAVIN-BINDING MONOOXYGENASE-LIKE PROTEIN (AFU_ORTHOLOGUE AFUA_4G09220)"/>
    <property type="match status" value="1"/>
</dbReference>
<evidence type="ECO:0000259" key="2">
    <source>
        <dbReference type="Pfam" id="PF07992"/>
    </source>
</evidence>
<dbReference type="RefSeq" id="XP_046009932.1">
    <property type="nucleotide sequence ID" value="XM_046162272.1"/>
</dbReference>
<proteinExistence type="predicted"/>
<evidence type="ECO:0000313" key="4">
    <source>
        <dbReference type="Proteomes" id="UP000756346"/>
    </source>
</evidence>
<dbReference type="InterPro" id="IPR036188">
    <property type="entry name" value="FAD/NAD-bd_sf"/>
</dbReference>
<keyword evidence="1" id="KW-0560">Oxidoreductase</keyword>
<reference evidence="3" key="1">
    <citation type="journal article" date="2021" name="Nat. Commun.">
        <title>Genetic determinants of endophytism in the Arabidopsis root mycobiome.</title>
        <authorList>
            <person name="Mesny F."/>
            <person name="Miyauchi S."/>
            <person name="Thiergart T."/>
            <person name="Pickel B."/>
            <person name="Atanasova L."/>
            <person name="Karlsson M."/>
            <person name="Huettel B."/>
            <person name="Barry K.W."/>
            <person name="Haridas S."/>
            <person name="Chen C."/>
            <person name="Bauer D."/>
            <person name="Andreopoulos W."/>
            <person name="Pangilinan J."/>
            <person name="LaButti K."/>
            <person name="Riley R."/>
            <person name="Lipzen A."/>
            <person name="Clum A."/>
            <person name="Drula E."/>
            <person name="Henrissat B."/>
            <person name="Kohler A."/>
            <person name="Grigoriev I.V."/>
            <person name="Martin F.M."/>
            <person name="Hacquard S."/>
        </authorList>
    </citation>
    <scope>NUCLEOTIDE SEQUENCE</scope>
    <source>
        <strain evidence="3">MPI-CAGE-CH-0230</strain>
    </source>
</reference>
<comment type="caution">
    <text evidence="3">The sequence shown here is derived from an EMBL/GenBank/DDBJ whole genome shotgun (WGS) entry which is preliminary data.</text>
</comment>
<dbReference type="SUPFAM" id="SSF51905">
    <property type="entry name" value="FAD/NAD(P)-binding domain"/>
    <property type="match status" value="1"/>
</dbReference>
<accession>A0A9P8XZR6</accession>
<dbReference type="PANTHER" id="PTHR43539">
    <property type="entry name" value="FLAVIN-BINDING MONOOXYGENASE-LIKE PROTEIN (AFU_ORTHOLOGUE AFUA_4G09220)"/>
    <property type="match status" value="1"/>
</dbReference>
<dbReference type="GeneID" id="70191818"/>
<gene>
    <name evidence="3" type="ORF">B0I36DRAFT_424358</name>
</gene>
<dbReference type="Gene3D" id="3.50.50.60">
    <property type="entry name" value="FAD/NAD(P)-binding domain"/>
    <property type="match status" value="2"/>
</dbReference>
<evidence type="ECO:0000313" key="3">
    <source>
        <dbReference type="EMBL" id="KAH7026715.1"/>
    </source>
</evidence>
<organism evidence="3 4">
    <name type="scientific">Microdochium trichocladiopsis</name>
    <dbReference type="NCBI Taxonomy" id="1682393"/>
    <lineage>
        <taxon>Eukaryota</taxon>
        <taxon>Fungi</taxon>
        <taxon>Dikarya</taxon>
        <taxon>Ascomycota</taxon>
        <taxon>Pezizomycotina</taxon>
        <taxon>Sordariomycetes</taxon>
        <taxon>Xylariomycetidae</taxon>
        <taxon>Xylariales</taxon>
        <taxon>Microdochiaceae</taxon>
        <taxon>Microdochium</taxon>
    </lineage>
</organism>
<dbReference type="EMBL" id="JAGTJQ010000008">
    <property type="protein sequence ID" value="KAH7026715.1"/>
    <property type="molecule type" value="Genomic_DNA"/>
</dbReference>
<sequence>MQHPPTLGKAVPLPAPVTSTARGDLRKAFKAQPLPVVAPDALAATAGIDATSAAQSVLDKLSSAISTADAPALEGLFLAPGEGDAYWKDQLALTYHLRTFHGPHAIVSSLLELASVRGVTESFKPSGDGLLLPVGPTLAFIDYRFKFTTASPSTSASGRLMLIPVKSGEALTWKIWVLSTWLEALTGHPEDTNLLQIPKKDHEGQSSINTDVFIIGGGNAAATLSARLKALGVSSLMAERNDVVGANWDRRHDNLRFHAPTSFCTMPYLAYPKEFQSPYLLSKADLAAHLRRYVEDLNLDVITSARVSHTEYNQVTKEWTVAFSTPGREKKATAKHLVLATGVGSQVPYMPVIADRELYKGQSLHANEFRNGDKLKEQGVKTVLVVGSANTAFDVAELLHEAGCFQTTMNVRSPTYICPIEQVTDPRSLGAFDAGVEAGDDNFQTIPSVVDAQLGKGLFAFLTSQDVDRYKPLAAAGFPVVDGLHPDASLMHNLVERAGGHYMDHGGTKLIVDGHVKVTAGVEPVAYTSTGVKFSDGSTMDVDAIIWCTGYSDTNVQEVALEILGGGSTTNGTSAGGSGDVLGPAEIAARVEPTWAVDLEGEIRGLWKRHAQLDDNFWITGGYTSLHRWHSRTLALQIKAALEGILPPAYRKVPEA</sequence>
<keyword evidence="4" id="KW-1185">Reference proteome</keyword>
<dbReference type="InterPro" id="IPR050982">
    <property type="entry name" value="Auxin_biosynth/cation_transpt"/>
</dbReference>
<dbReference type="GO" id="GO:0004497">
    <property type="term" value="F:monooxygenase activity"/>
    <property type="evidence" value="ECO:0007669"/>
    <property type="project" value="TreeGrafter"/>
</dbReference>
<feature type="domain" description="FAD/NAD(P)-binding" evidence="2">
    <location>
        <begin position="211"/>
        <end position="406"/>
    </location>
</feature>
<dbReference type="AlphaFoldDB" id="A0A9P8XZR6"/>
<dbReference type="GO" id="GO:0050660">
    <property type="term" value="F:flavin adenine dinucleotide binding"/>
    <property type="evidence" value="ECO:0007669"/>
    <property type="project" value="TreeGrafter"/>
</dbReference>